<name>A0A1B2DJM6_9BACL</name>
<evidence type="ECO:0000256" key="1">
    <source>
        <dbReference type="ARBA" id="ARBA00008635"/>
    </source>
</evidence>
<dbReference type="Gene3D" id="1.20.120.450">
    <property type="entry name" value="dinb family like domain"/>
    <property type="match status" value="1"/>
</dbReference>
<dbReference type="SUPFAM" id="SSF109854">
    <property type="entry name" value="DinB/YfiT-like putative metalloenzymes"/>
    <property type="match status" value="1"/>
</dbReference>
<dbReference type="GO" id="GO:0046872">
    <property type="term" value="F:metal ion binding"/>
    <property type="evidence" value="ECO:0007669"/>
    <property type="project" value="UniProtKB-KW"/>
</dbReference>
<accession>A0A1B2DJM6</accession>
<evidence type="ECO:0000313" key="3">
    <source>
        <dbReference type="EMBL" id="ANY67891.1"/>
    </source>
</evidence>
<dbReference type="InterPro" id="IPR007837">
    <property type="entry name" value="DinB"/>
</dbReference>
<dbReference type="AlphaFoldDB" id="A0A1B2DJM6"/>
<evidence type="ECO:0000256" key="2">
    <source>
        <dbReference type="ARBA" id="ARBA00022723"/>
    </source>
</evidence>
<gene>
    <name evidence="3" type="ORF">BBD42_16500</name>
</gene>
<organism evidence="3">
    <name type="scientific">Paenibacillus sp. BIHB 4019</name>
    <dbReference type="NCBI Taxonomy" id="1870819"/>
    <lineage>
        <taxon>Bacteria</taxon>
        <taxon>Bacillati</taxon>
        <taxon>Bacillota</taxon>
        <taxon>Bacilli</taxon>
        <taxon>Bacillales</taxon>
        <taxon>Paenibacillaceae</taxon>
        <taxon>Paenibacillus</taxon>
    </lineage>
</organism>
<comment type="similarity">
    <text evidence="1">Belongs to the DinB family.</text>
</comment>
<dbReference type="EMBL" id="CP016808">
    <property type="protein sequence ID" value="ANY67891.1"/>
    <property type="molecule type" value="Genomic_DNA"/>
</dbReference>
<reference evidence="3" key="1">
    <citation type="submission" date="2016-08" db="EMBL/GenBank/DDBJ databases">
        <title>Complete Genome Seqeunce of Paenibacillus sp. BIHB 4019 from tea rhizoplane.</title>
        <authorList>
            <person name="Thakur R."/>
            <person name="Swarnkar M.K."/>
            <person name="Gulati A."/>
        </authorList>
    </citation>
    <scope>NUCLEOTIDE SEQUENCE [LARGE SCALE GENOMIC DNA]</scope>
    <source>
        <strain evidence="3">BIHB4019</strain>
    </source>
</reference>
<sequence>MSGTFAVRDHLLEELELSVRTSCSLIAQIQPTEWDFRPQDNMRSLMELVHHLAAIPATDLAILQEKTEQEVAEVENGAAGIASPDELIQRFQANLALFKQYILSLSEDELLTKSSKAYYLEHGMVQIKWLIEVTTHTFHHRSQLYNYLKQNGHELNFFMLYM</sequence>
<proteinExistence type="inferred from homology"/>
<dbReference type="InterPro" id="IPR034660">
    <property type="entry name" value="DinB/YfiT-like"/>
</dbReference>
<protein>
    <submittedName>
        <fullName evidence="3">Damage-inducible protein DinB</fullName>
    </submittedName>
</protein>
<dbReference type="Pfam" id="PF05163">
    <property type="entry name" value="DinB"/>
    <property type="match status" value="1"/>
</dbReference>
<dbReference type="RefSeq" id="WP_099519066.1">
    <property type="nucleotide sequence ID" value="NZ_CP016808.1"/>
</dbReference>
<keyword evidence="2" id="KW-0479">Metal-binding</keyword>